<protein>
    <submittedName>
        <fullName evidence="4">Carbohydrate-binding module family 18 protein</fullName>
    </submittedName>
</protein>
<dbReference type="AlphaFoldDB" id="A0A6A6UZM6"/>
<keyword evidence="5" id="KW-1185">Reference proteome</keyword>
<dbReference type="PROSITE" id="PS50941">
    <property type="entry name" value="CHIT_BIND_I_2"/>
    <property type="match status" value="1"/>
</dbReference>
<proteinExistence type="predicted"/>
<feature type="disulfide bond" evidence="2">
    <location>
        <begin position="26"/>
        <end position="40"/>
    </location>
</feature>
<feature type="non-terminal residue" evidence="4">
    <location>
        <position position="54"/>
    </location>
</feature>
<dbReference type="SUPFAM" id="SSF57016">
    <property type="entry name" value="Plant lectins/antimicrobial peptides"/>
    <property type="match status" value="1"/>
</dbReference>
<evidence type="ECO:0000313" key="4">
    <source>
        <dbReference type="EMBL" id="KAF2742986.1"/>
    </source>
</evidence>
<dbReference type="OrthoDB" id="5985073at2759"/>
<dbReference type="Proteomes" id="UP000799440">
    <property type="component" value="Unassembled WGS sequence"/>
</dbReference>
<dbReference type="Gene3D" id="3.30.60.10">
    <property type="entry name" value="Endochitinase-like"/>
    <property type="match status" value="1"/>
</dbReference>
<dbReference type="GO" id="GO:0008061">
    <property type="term" value="F:chitin binding"/>
    <property type="evidence" value="ECO:0007669"/>
    <property type="project" value="UniProtKB-UniRule"/>
</dbReference>
<reference evidence="4" key="1">
    <citation type="journal article" date="2020" name="Stud. Mycol.">
        <title>101 Dothideomycetes genomes: a test case for predicting lifestyles and emergence of pathogens.</title>
        <authorList>
            <person name="Haridas S."/>
            <person name="Albert R."/>
            <person name="Binder M."/>
            <person name="Bloem J."/>
            <person name="Labutti K."/>
            <person name="Salamov A."/>
            <person name="Andreopoulos B."/>
            <person name="Baker S."/>
            <person name="Barry K."/>
            <person name="Bills G."/>
            <person name="Bluhm B."/>
            <person name="Cannon C."/>
            <person name="Castanera R."/>
            <person name="Culley D."/>
            <person name="Daum C."/>
            <person name="Ezra D."/>
            <person name="Gonzalez J."/>
            <person name="Henrissat B."/>
            <person name="Kuo A."/>
            <person name="Liang C."/>
            <person name="Lipzen A."/>
            <person name="Lutzoni F."/>
            <person name="Magnuson J."/>
            <person name="Mondo S."/>
            <person name="Nolan M."/>
            <person name="Ohm R."/>
            <person name="Pangilinan J."/>
            <person name="Park H.-J."/>
            <person name="Ramirez L."/>
            <person name="Alfaro M."/>
            <person name="Sun H."/>
            <person name="Tritt A."/>
            <person name="Yoshinaga Y."/>
            <person name="Zwiers L.-H."/>
            <person name="Turgeon B."/>
            <person name="Goodwin S."/>
            <person name="Spatafora J."/>
            <person name="Crous P."/>
            <person name="Grigoriev I."/>
        </authorList>
    </citation>
    <scope>NUCLEOTIDE SEQUENCE</scope>
    <source>
        <strain evidence="4">CBS 119925</strain>
    </source>
</reference>
<name>A0A6A6UZM6_9PLEO</name>
<feature type="non-terminal residue" evidence="4">
    <location>
        <position position="1"/>
    </location>
</feature>
<dbReference type="InterPro" id="IPR001002">
    <property type="entry name" value="Chitin-bd_1"/>
</dbReference>
<evidence type="ECO:0000256" key="2">
    <source>
        <dbReference type="PROSITE-ProRule" id="PRU00261"/>
    </source>
</evidence>
<evidence type="ECO:0000313" key="5">
    <source>
        <dbReference type="Proteomes" id="UP000799440"/>
    </source>
</evidence>
<dbReference type="EMBL" id="MU006601">
    <property type="protein sequence ID" value="KAF2742986.1"/>
    <property type="molecule type" value="Genomic_DNA"/>
</dbReference>
<dbReference type="InterPro" id="IPR036861">
    <property type="entry name" value="Endochitinase-like_sf"/>
</dbReference>
<keyword evidence="2" id="KW-1015">Disulfide bond</keyword>
<evidence type="ECO:0000259" key="3">
    <source>
        <dbReference type="PROSITE" id="PS50941"/>
    </source>
</evidence>
<comment type="caution">
    <text evidence="2">Lacks conserved residue(s) required for the propagation of feature annotation.</text>
</comment>
<feature type="domain" description="Chitin-binding type-1" evidence="3">
    <location>
        <begin position="7"/>
        <end position="54"/>
    </location>
</feature>
<sequence>AQSVSRNGRCGASFGLTCKGSAFGNCCSTYNYCGTGSEYCSRDKCQPGFGDCEG</sequence>
<gene>
    <name evidence="4" type="ORF">M011DRAFT_372877</name>
</gene>
<keyword evidence="1 2" id="KW-0147">Chitin-binding</keyword>
<evidence type="ECO:0000256" key="1">
    <source>
        <dbReference type="ARBA" id="ARBA00022669"/>
    </source>
</evidence>
<accession>A0A6A6UZM6</accession>
<organism evidence="4 5">
    <name type="scientific">Sporormia fimetaria CBS 119925</name>
    <dbReference type="NCBI Taxonomy" id="1340428"/>
    <lineage>
        <taxon>Eukaryota</taxon>
        <taxon>Fungi</taxon>
        <taxon>Dikarya</taxon>
        <taxon>Ascomycota</taxon>
        <taxon>Pezizomycotina</taxon>
        <taxon>Dothideomycetes</taxon>
        <taxon>Pleosporomycetidae</taxon>
        <taxon>Pleosporales</taxon>
        <taxon>Sporormiaceae</taxon>
        <taxon>Sporormia</taxon>
    </lineage>
</organism>